<dbReference type="PANTHER" id="PTHR32552">
    <property type="entry name" value="FERRICHROME IRON RECEPTOR-RELATED"/>
    <property type="match status" value="1"/>
</dbReference>
<keyword evidence="10 15" id="KW-0798">TonB box</keyword>
<keyword evidence="6 14" id="KW-0812">Transmembrane</keyword>
<dbReference type="AlphaFoldDB" id="A0A158DRI6"/>
<organism evidence="19 20">
    <name type="scientific">Caballeronia pedi</name>
    <dbReference type="NCBI Taxonomy" id="1777141"/>
    <lineage>
        <taxon>Bacteria</taxon>
        <taxon>Pseudomonadati</taxon>
        <taxon>Pseudomonadota</taxon>
        <taxon>Betaproteobacteria</taxon>
        <taxon>Burkholderiales</taxon>
        <taxon>Burkholderiaceae</taxon>
        <taxon>Caballeronia</taxon>
    </lineage>
</organism>
<evidence type="ECO:0000256" key="15">
    <source>
        <dbReference type="RuleBase" id="RU003357"/>
    </source>
</evidence>
<evidence type="ECO:0000256" key="2">
    <source>
        <dbReference type="ARBA" id="ARBA00009810"/>
    </source>
</evidence>
<evidence type="ECO:0000256" key="12">
    <source>
        <dbReference type="ARBA" id="ARBA00023170"/>
    </source>
</evidence>
<feature type="compositionally biased region" description="Polar residues" evidence="16">
    <location>
        <begin position="63"/>
        <end position="78"/>
    </location>
</feature>
<evidence type="ECO:0000256" key="11">
    <source>
        <dbReference type="ARBA" id="ARBA00023136"/>
    </source>
</evidence>
<comment type="caution">
    <text evidence="19">The sequence shown here is derived from an EMBL/GenBank/DDBJ whole genome shotgun (WGS) entry which is preliminary data.</text>
</comment>
<dbReference type="PROSITE" id="PS52016">
    <property type="entry name" value="TONB_DEPENDENT_REC_3"/>
    <property type="match status" value="1"/>
</dbReference>
<evidence type="ECO:0000256" key="4">
    <source>
        <dbReference type="ARBA" id="ARBA00022452"/>
    </source>
</evidence>
<dbReference type="Proteomes" id="UP000054911">
    <property type="component" value="Unassembled WGS sequence"/>
</dbReference>
<dbReference type="Gene3D" id="2.40.170.20">
    <property type="entry name" value="TonB-dependent receptor, beta-barrel domain"/>
    <property type="match status" value="1"/>
</dbReference>
<accession>A0A158DRI6</accession>
<evidence type="ECO:0000256" key="6">
    <source>
        <dbReference type="ARBA" id="ARBA00022692"/>
    </source>
</evidence>
<evidence type="ECO:0000256" key="8">
    <source>
        <dbReference type="ARBA" id="ARBA00023004"/>
    </source>
</evidence>
<dbReference type="Pfam" id="PF07715">
    <property type="entry name" value="Plug"/>
    <property type="match status" value="1"/>
</dbReference>
<evidence type="ECO:0000256" key="9">
    <source>
        <dbReference type="ARBA" id="ARBA00023065"/>
    </source>
</evidence>
<proteinExistence type="inferred from homology"/>
<evidence type="ECO:0000256" key="3">
    <source>
        <dbReference type="ARBA" id="ARBA00022448"/>
    </source>
</evidence>
<gene>
    <name evidence="19" type="ORF">AWB80_07310</name>
</gene>
<keyword evidence="9" id="KW-0406">Ion transport</keyword>
<dbReference type="GO" id="GO:0009279">
    <property type="term" value="C:cell outer membrane"/>
    <property type="evidence" value="ECO:0007669"/>
    <property type="project" value="UniProtKB-SubCell"/>
</dbReference>
<comment type="similarity">
    <text evidence="2 14 15">Belongs to the TonB-dependent receptor family.</text>
</comment>
<evidence type="ECO:0000313" key="19">
    <source>
        <dbReference type="EMBL" id="SAK97185.1"/>
    </source>
</evidence>
<keyword evidence="7" id="KW-0732">Signal</keyword>
<feature type="domain" description="TonB-dependent receptor plug" evidence="18">
    <location>
        <begin position="113"/>
        <end position="215"/>
    </location>
</feature>
<dbReference type="GO" id="GO:0038023">
    <property type="term" value="F:signaling receptor activity"/>
    <property type="evidence" value="ECO:0007669"/>
    <property type="project" value="InterPro"/>
</dbReference>
<keyword evidence="11 14" id="KW-0472">Membrane</keyword>
<keyword evidence="5" id="KW-0410">Iron transport</keyword>
<keyword evidence="12 19" id="KW-0675">Receptor</keyword>
<protein>
    <submittedName>
        <fullName evidence="19">Iron uptake receptor</fullName>
    </submittedName>
</protein>
<dbReference type="InterPro" id="IPR010105">
    <property type="entry name" value="TonB_sidphr_rcpt"/>
</dbReference>
<evidence type="ECO:0000259" key="17">
    <source>
        <dbReference type="Pfam" id="PF00593"/>
    </source>
</evidence>
<evidence type="ECO:0000256" key="14">
    <source>
        <dbReference type="PROSITE-ProRule" id="PRU01360"/>
    </source>
</evidence>
<evidence type="ECO:0000256" key="13">
    <source>
        <dbReference type="ARBA" id="ARBA00023237"/>
    </source>
</evidence>
<name>A0A158DRI6_9BURK</name>
<dbReference type="InterPro" id="IPR036942">
    <property type="entry name" value="Beta-barrel_TonB_sf"/>
</dbReference>
<feature type="region of interest" description="Disordered" evidence="16">
    <location>
        <begin position="1"/>
        <end position="22"/>
    </location>
</feature>
<evidence type="ECO:0000256" key="16">
    <source>
        <dbReference type="SAM" id="MobiDB-lite"/>
    </source>
</evidence>
<dbReference type="Gene3D" id="2.170.130.10">
    <property type="entry name" value="TonB-dependent receptor, plug domain"/>
    <property type="match status" value="1"/>
</dbReference>
<dbReference type="InterPro" id="IPR039426">
    <property type="entry name" value="TonB-dep_rcpt-like"/>
</dbReference>
<reference evidence="19" key="1">
    <citation type="submission" date="2016-01" db="EMBL/GenBank/DDBJ databases">
        <authorList>
            <person name="Peeters C."/>
        </authorList>
    </citation>
    <scope>NUCLEOTIDE SEQUENCE [LARGE SCALE GENOMIC DNA]</scope>
    <source>
        <strain evidence="19">LMG 29323</strain>
    </source>
</reference>
<keyword evidence="3 14" id="KW-0813">Transport</keyword>
<dbReference type="GO" id="GO:0015344">
    <property type="term" value="F:siderophore uptake transmembrane transporter activity"/>
    <property type="evidence" value="ECO:0007669"/>
    <property type="project" value="TreeGrafter"/>
</dbReference>
<dbReference type="FunFam" id="2.170.130.10:FF:000001">
    <property type="entry name" value="Catecholate siderophore TonB-dependent receptor"/>
    <property type="match status" value="1"/>
</dbReference>
<dbReference type="InterPro" id="IPR000531">
    <property type="entry name" value="Beta-barrel_TonB"/>
</dbReference>
<comment type="subcellular location">
    <subcellularLocation>
        <location evidence="1 14">Cell outer membrane</location>
        <topology evidence="1 14">Multi-pass membrane protein</topology>
    </subcellularLocation>
</comment>
<dbReference type="NCBIfam" id="TIGR01783">
    <property type="entry name" value="TonB-siderophor"/>
    <property type="match status" value="1"/>
</dbReference>
<dbReference type="STRING" id="1777141.AWB80_07310"/>
<keyword evidence="8" id="KW-0408">Iron</keyword>
<dbReference type="CDD" id="cd01347">
    <property type="entry name" value="ligand_gated_channel"/>
    <property type="match status" value="1"/>
</dbReference>
<dbReference type="PANTHER" id="PTHR32552:SF68">
    <property type="entry name" value="FERRICHROME OUTER MEMBRANE TRANSPORTER_PHAGE RECEPTOR"/>
    <property type="match status" value="1"/>
</dbReference>
<feature type="compositionally biased region" description="Polar residues" evidence="16">
    <location>
        <begin position="44"/>
        <end position="54"/>
    </location>
</feature>
<keyword evidence="4 14" id="KW-1134">Transmembrane beta strand</keyword>
<dbReference type="EMBL" id="FCOE02000046">
    <property type="protein sequence ID" value="SAK97185.1"/>
    <property type="molecule type" value="Genomic_DNA"/>
</dbReference>
<evidence type="ECO:0000256" key="1">
    <source>
        <dbReference type="ARBA" id="ARBA00004571"/>
    </source>
</evidence>
<dbReference type="InterPro" id="IPR037066">
    <property type="entry name" value="Plug_dom_sf"/>
</dbReference>
<dbReference type="FunFam" id="2.40.170.20:FF:000005">
    <property type="entry name" value="TonB-dependent siderophore receptor"/>
    <property type="match status" value="1"/>
</dbReference>
<dbReference type="SUPFAM" id="SSF56935">
    <property type="entry name" value="Porins"/>
    <property type="match status" value="1"/>
</dbReference>
<keyword evidence="13 14" id="KW-0998">Cell outer membrane</keyword>
<evidence type="ECO:0000313" key="20">
    <source>
        <dbReference type="Proteomes" id="UP000054911"/>
    </source>
</evidence>
<dbReference type="InterPro" id="IPR012910">
    <property type="entry name" value="Plug_dom"/>
</dbReference>
<evidence type="ECO:0000259" key="18">
    <source>
        <dbReference type="Pfam" id="PF07715"/>
    </source>
</evidence>
<sequence length="759" mass="82852">MRARRHKNIMARGERANPPHIAQGLRKRNIAIAALVLFGGAAHAQSTDSTSDPATSGEGRAPQTAQPSNSSGTNQQLNPVLVTGEREKETATSPVEGYVARRSGTGTKTDTPIIETPQSISVITADQMQAQAAQTVGEALRYTPGVIGEQFGGLDSTVDYYTVRGFQQTMPFVDGLSTQTFFTVLSPTYDTYGLERVDILRGPASVLYGQTVPGGMVNLVTKRPTADPLHEASIEVGSRGLIGGRVDLSGPVNKDGTLLYRFTADSSSESTQTAFVQDKHIYVAPALTWKPNADTTFTLLSHFSYRDTGRQNVDLPSVGTLYASPFGRIGTGTFLGEPEFNEYRRTDEAIGYELEHRFSDILTVRQNLRYSHTHLNQKIVGDAGLEDDQQTLDRYAYAARASSNVFTVDNQAQLRFGTGPLEHTVLVGLDYTRSVDSWDERDAFEVPSINAYAPVYSGASSIVLPDAPDFSVHDTLNQLGLYAQDQIRFGKFVATFGVRQDWTSTKQYDNVAGMNSQSNDANRFTYRAGLVYLFDSGFAPYVNYATSFQPGLGNTFDGSSLKPTTGQSVEAGVKFQPKNQKSFAMLSVYNIKQKNVVEPDFDHPEGNFVVQTGGIRVRGVELSGVADLGSGLSLTAAYTYMDGKVTDSDQGYAGNRAANVPHNMASLWLDKTLQTGPLKGLGFGGGIRYIGSQYGDQANTLKLSSTTLVDAAIHYDIAHWRFQLNAQNLFDRIYVNCQSDTYCSYGLRRSVIGRATYQW</sequence>
<evidence type="ECO:0000256" key="5">
    <source>
        <dbReference type="ARBA" id="ARBA00022496"/>
    </source>
</evidence>
<dbReference type="GO" id="GO:0015891">
    <property type="term" value="P:siderophore transport"/>
    <property type="evidence" value="ECO:0007669"/>
    <property type="project" value="InterPro"/>
</dbReference>
<dbReference type="Pfam" id="PF00593">
    <property type="entry name" value="TonB_dep_Rec_b-barrel"/>
    <property type="match status" value="1"/>
</dbReference>
<evidence type="ECO:0000256" key="7">
    <source>
        <dbReference type="ARBA" id="ARBA00022729"/>
    </source>
</evidence>
<evidence type="ECO:0000256" key="10">
    <source>
        <dbReference type="ARBA" id="ARBA00023077"/>
    </source>
</evidence>
<feature type="domain" description="TonB-dependent receptor-like beta-barrel" evidence="17">
    <location>
        <begin position="292"/>
        <end position="729"/>
    </location>
</feature>
<feature type="region of interest" description="Disordered" evidence="16">
    <location>
        <begin position="43"/>
        <end position="112"/>
    </location>
</feature>
<keyword evidence="20" id="KW-1185">Reference proteome</keyword>